<comment type="caution">
    <text evidence="1">The sequence shown here is derived from an EMBL/GenBank/DDBJ whole genome shotgun (WGS) entry which is preliminary data.</text>
</comment>
<dbReference type="Proteomes" id="UP001172673">
    <property type="component" value="Unassembled WGS sequence"/>
</dbReference>
<protein>
    <submittedName>
        <fullName evidence="1">Uncharacterized protein</fullName>
    </submittedName>
</protein>
<keyword evidence="2" id="KW-1185">Reference proteome</keyword>
<sequence>MTQLARKGVEEKVERYGGAEERSLASPPLWPFHSKYGSKFCVASWSTDEPLDYIQHLSSFQNDVQHPSTFSLRNLTQPPPPLYLPPARAQGLREWTITRCAHLPVYTTILETCRQLYAEGFPLLYKHNTFVVTILFQRAYPYFQTVAAECFDLVRQPKFSSVIKNMERLMIKIAAIEDFQNGRLYTGGPSGQRRLCRGQEFVRQFCRFSLAPCSASKRIIVQLKTPESLGVQLLSDFNYIRCREITFMVDGQPDYSALGDSVMTRFPEYKAAIESQAPILDVPPWCETVDTFLPSIAHQDAPGFRFAYEMMQTAAAVWNVDGFMRAAESILSMTEALPDQIWAEQVQKVRSIIFSERDAGPQK</sequence>
<reference evidence="1" key="1">
    <citation type="submission" date="2022-10" db="EMBL/GenBank/DDBJ databases">
        <title>Culturing micro-colonial fungi from biological soil crusts in the Mojave desert and describing Neophaeococcomyces mojavensis, and introducing the new genera and species Taxawa tesnikishii.</title>
        <authorList>
            <person name="Kurbessoian T."/>
            <person name="Stajich J.E."/>
        </authorList>
    </citation>
    <scope>NUCLEOTIDE SEQUENCE</scope>
    <source>
        <strain evidence="1">TK_41</strain>
    </source>
</reference>
<evidence type="ECO:0000313" key="1">
    <source>
        <dbReference type="EMBL" id="KAJ9602152.1"/>
    </source>
</evidence>
<organism evidence="1 2">
    <name type="scientific">Cladophialophora chaetospira</name>
    <dbReference type="NCBI Taxonomy" id="386627"/>
    <lineage>
        <taxon>Eukaryota</taxon>
        <taxon>Fungi</taxon>
        <taxon>Dikarya</taxon>
        <taxon>Ascomycota</taxon>
        <taxon>Pezizomycotina</taxon>
        <taxon>Eurotiomycetes</taxon>
        <taxon>Chaetothyriomycetidae</taxon>
        <taxon>Chaetothyriales</taxon>
        <taxon>Herpotrichiellaceae</taxon>
        <taxon>Cladophialophora</taxon>
    </lineage>
</organism>
<gene>
    <name evidence="1" type="ORF">H2200_013272</name>
</gene>
<name>A0AA38WPF7_9EURO</name>
<evidence type="ECO:0000313" key="2">
    <source>
        <dbReference type="Proteomes" id="UP001172673"/>
    </source>
</evidence>
<dbReference type="EMBL" id="JAPDRK010000028">
    <property type="protein sequence ID" value="KAJ9602152.1"/>
    <property type="molecule type" value="Genomic_DNA"/>
</dbReference>
<dbReference type="AlphaFoldDB" id="A0AA38WPF7"/>
<accession>A0AA38WPF7</accession>
<proteinExistence type="predicted"/>